<comment type="catalytic activity">
    <reaction evidence="1">
        <text>ATP + protein L-histidine = ADP + protein N-phospho-L-histidine.</text>
        <dbReference type="EC" id="2.7.13.3"/>
    </reaction>
</comment>
<dbReference type="Gene3D" id="1.10.287.130">
    <property type="match status" value="1"/>
</dbReference>
<dbReference type="CDD" id="cd00082">
    <property type="entry name" value="HisKA"/>
    <property type="match status" value="1"/>
</dbReference>
<dbReference type="GO" id="GO:0005886">
    <property type="term" value="C:plasma membrane"/>
    <property type="evidence" value="ECO:0007669"/>
    <property type="project" value="UniProtKB-SubCell"/>
</dbReference>
<dbReference type="InterPro" id="IPR050980">
    <property type="entry name" value="2C_sensor_his_kinase"/>
</dbReference>
<dbReference type="SUPFAM" id="SSF47384">
    <property type="entry name" value="Homodimeric domain of signal transducing histidine kinase"/>
    <property type="match status" value="1"/>
</dbReference>
<dbReference type="GO" id="GO:0005524">
    <property type="term" value="F:ATP binding"/>
    <property type="evidence" value="ECO:0007669"/>
    <property type="project" value="UniProtKB-KW"/>
</dbReference>
<dbReference type="InterPro" id="IPR005467">
    <property type="entry name" value="His_kinase_dom"/>
</dbReference>
<dbReference type="PATRIC" id="fig|1514904.3.peg.3192"/>
<dbReference type="STRING" id="1514904.SU32_05840"/>
<evidence type="ECO:0000256" key="3">
    <source>
        <dbReference type="ARBA" id="ARBA00012438"/>
    </source>
</evidence>
<evidence type="ECO:0000256" key="2">
    <source>
        <dbReference type="ARBA" id="ARBA00004651"/>
    </source>
</evidence>
<dbReference type="Pfam" id="PF02518">
    <property type="entry name" value="HATPase_c"/>
    <property type="match status" value="1"/>
</dbReference>
<dbReference type="PROSITE" id="PS50109">
    <property type="entry name" value="HIS_KIN"/>
    <property type="match status" value="1"/>
</dbReference>
<evidence type="ECO:0000256" key="5">
    <source>
        <dbReference type="ARBA" id="ARBA00022553"/>
    </source>
</evidence>
<evidence type="ECO:0000256" key="4">
    <source>
        <dbReference type="ARBA" id="ARBA00022475"/>
    </source>
</evidence>
<keyword evidence="10" id="KW-0472">Membrane</keyword>
<keyword evidence="7" id="KW-0547">Nucleotide-binding</keyword>
<accession>A0A0N0E835</accession>
<dbReference type="AlphaFoldDB" id="A0A0N0E835"/>
<sequence>MAMDIDLDEVDGFTIRRLRLATLTATRWFAVLGQSLVLAIVAGYLEFPLPIMPSIALVAMSALLNIFVTWQYPANQRLEPYQAMGILLFDIVQLAALLYLTGGLTNPFSILLIVPAIISAATLPVRYTFVLTLIVAVAASILGVFHMPLPWEAGKSLIIPFVFVVGLWGALISCLLFAVLYVYRVAAEARRLSDALAATELVIQREQHLSALDGMAAAAAHELGTPLATISLVSKEMDRATFEDDPLKEDITLLRTQADRCREILSRLSTLGTDKEDPITRMPLLVMIEEIVAPHREFGVDISTIVTTKDLAEPTELRNTGLIYGLGNIVENAVDFAKSKVTVFVSWDDHRITVRVQDDGPGYAGDQLTNLGEPDIRNLRGAERNREGSEGLGLGIFIAKTLIERAGADIVFANGSIPGVGADVKVSWPRTSKSRSNT</sequence>
<dbReference type="SUPFAM" id="SSF55874">
    <property type="entry name" value="ATPase domain of HSP90 chaperone/DNA topoisomerase II/histidine kinase"/>
    <property type="match status" value="1"/>
</dbReference>
<dbReference type="NCBIfam" id="NF033792">
    <property type="entry name" value="ActS_PrrB_HisK"/>
    <property type="match status" value="1"/>
</dbReference>
<dbReference type="InterPro" id="IPR004358">
    <property type="entry name" value="Sig_transdc_His_kin-like_C"/>
</dbReference>
<proteinExistence type="predicted"/>
<name>A0A0N0E835_9HYPH</name>
<keyword evidence="8" id="KW-0418">Kinase</keyword>
<feature type="transmembrane region" description="Helical" evidence="10">
    <location>
        <begin position="157"/>
        <end position="183"/>
    </location>
</feature>
<dbReference type="EC" id="2.7.13.3" evidence="3"/>
<keyword evidence="5" id="KW-0597">Phosphoprotein</keyword>
<evidence type="ECO:0000256" key="10">
    <source>
        <dbReference type="SAM" id="Phobius"/>
    </source>
</evidence>
<organism evidence="12 13">
    <name type="scientific">Ahrensia marina</name>
    <dbReference type="NCBI Taxonomy" id="1514904"/>
    <lineage>
        <taxon>Bacteria</taxon>
        <taxon>Pseudomonadati</taxon>
        <taxon>Pseudomonadota</taxon>
        <taxon>Alphaproteobacteria</taxon>
        <taxon>Hyphomicrobiales</taxon>
        <taxon>Ahrensiaceae</taxon>
        <taxon>Ahrensia</taxon>
    </lineage>
</organism>
<reference evidence="12 13" key="1">
    <citation type="submission" date="2015-01" db="EMBL/GenBank/DDBJ databases">
        <title>Ahrensia donghaiensis sp. nov., a novel dimethylsulphoniopropionate-cleavage bacterium isolated from seawater and emended descriptions of the genus Ahrensia and Ahrensia kielensis.</title>
        <authorList>
            <person name="Liu J."/>
        </authorList>
    </citation>
    <scope>NUCLEOTIDE SEQUENCE [LARGE SCALE GENOMIC DNA]</scope>
    <source>
        <strain evidence="12 13">LZD062</strain>
    </source>
</reference>
<keyword evidence="9" id="KW-0067">ATP-binding</keyword>
<keyword evidence="10" id="KW-0812">Transmembrane</keyword>
<comment type="caution">
    <text evidence="12">The sequence shown here is derived from an EMBL/GenBank/DDBJ whole genome shotgun (WGS) entry which is preliminary data.</text>
</comment>
<evidence type="ECO:0000256" key="9">
    <source>
        <dbReference type="ARBA" id="ARBA00022840"/>
    </source>
</evidence>
<evidence type="ECO:0000256" key="8">
    <source>
        <dbReference type="ARBA" id="ARBA00022777"/>
    </source>
</evidence>
<dbReference type="RefSeq" id="WP_053998411.1">
    <property type="nucleotide sequence ID" value="NZ_JXMU01000007.1"/>
</dbReference>
<keyword evidence="10" id="KW-1133">Transmembrane helix</keyword>
<dbReference type="EMBL" id="JXMU01000007">
    <property type="protein sequence ID" value="KPB01885.1"/>
    <property type="molecule type" value="Genomic_DNA"/>
</dbReference>
<protein>
    <recommendedName>
        <fullName evidence="3">histidine kinase</fullName>
        <ecNumber evidence="3">2.7.13.3</ecNumber>
    </recommendedName>
</protein>
<dbReference type="InterPro" id="IPR036097">
    <property type="entry name" value="HisK_dim/P_sf"/>
</dbReference>
<evidence type="ECO:0000313" key="13">
    <source>
        <dbReference type="Proteomes" id="UP000038011"/>
    </source>
</evidence>
<keyword evidence="13" id="KW-1185">Reference proteome</keyword>
<comment type="subcellular location">
    <subcellularLocation>
        <location evidence="2">Cell membrane</location>
        <topology evidence="2">Multi-pass membrane protein</topology>
    </subcellularLocation>
</comment>
<evidence type="ECO:0000256" key="6">
    <source>
        <dbReference type="ARBA" id="ARBA00022679"/>
    </source>
</evidence>
<dbReference type="InterPro" id="IPR036890">
    <property type="entry name" value="HATPase_C_sf"/>
</dbReference>
<keyword evidence="4" id="KW-1003">Cell membrane</keyword>
<dbReference type="InterPro" id="IPR003594">
    <property type="entry name" value="HATPase_dom"/>
</dbReference>
<feature type="transmembrane region" description="Helical" evidence="10">
    <location>
        <begin position="25"/>
        <end position="45"/>
    </location>
</feature>
<dbReference type="Pfam" id="PF00512">
    <property type="entry name" value="HisKA"/>
    <property type="match status" value="1"/>
</dbReference>
<dbReference type="Proteomes" id="UP000038011">
    <property type="component" value="Unassembled WGS sequence"/>
</dbReference>
<dbReference type="SMART" id="SM00388">
    <property type="entry name" value="HisKA"/>
    <property type="match status" value="1"/>
</dbReference>
<keyword evidence="6" id="KW-0808">Transferase</keyword>
<dbReference type="Gene3D" id="3.30.565.10">
    <property type="entry name" value="Histidine kinase-like ATPase, C-terminal domain"/>
    <property type="match status" value="1"/>
</dbReference>
<dbReference type="SMART" id="SM00387">
    <property type="entry name" value="HATPase_c"/>
    <property type="match status" value="1"/>
</dbReference>
<dbReference type="InterPro" id="IPR047770">
    <property type="entry name" value="RegB"/>
</dbReference>
<gene>
    <name evidence="12" type="ORF">SU32_05840</name>
</gene>
<dbReference type="PANTHER" id="PTHR44936:SF10">
    <property type="entry name" value="SENSOR PROTEIN RSTB"/>
    <property type="match status" value="1"/>
</dbReference>
<feature type="transmembrane region" description="Helical" evidence="10">
    <location>
        <begin position="130"/>
        <end position="151"/>
    </location>
</feature>
<feature type="transmembrane region" description="Helical" evidence="10">
    <location>
        <begin position="51"/>
        <end position="70"/>
    </location>
</feature>
<dbReference type="GO" id="GO:0000155">
    <property type="term" value="F:phosphorelay sensor kinase activity"/>
    <property type="evidence" value="ECO:0007669"/>
    <property type="project" value="InterPro"/>
</dbReference>
<evidence type="ECO:0000256" key="7">
    <source>
        <dbReference type="ARBA" id="ARBA00022741"/>
    </source>
</evidence>
<evidence type="ECO:0000256" key="1">
    <source>
        <dbReference type="ARBA" id="ARBA00000085"/>
    </source>
</evidence>
<evidence type="ECO:0000259" key="11">
    <source>
        <dbReference type="PROSITE" id="PS50109"/>
    </source>
</evidence>
<dbReference type="PANTHER" id="PTHR44936">
    <property type="entry name" value="SENSOR PROTEIN CREC"/>
    <property type="match status" value="1"/>
</dbReference>
<dbReference type="PRINTS" id="PR00344">
    <property type="entry name" value="BCTRLSENSOR"/>
</dbReference>
<evidence type="ECO:0000313" key="12">
    <source>
        <dbReference type="EMBL" id="KPB01885.1"/>
    </source>
</evidence>
<dbReference type="InterPro" id="IPR003661">
    <property type="entry name" value="HisK_dim/P_dom"/>
</dbReference>
<dbReference type="OrthoDB" id="9785252at2"/>
<feature type="domain" description="Histidine kinase" evidence="11">
    <location>
        <begin position="218"/>
        <end position="432"/>
    </location>
</feature>